<organism evidence="5 6">
    <name type="scientific">Caulifigura coniformis</name>
    <dbReference type="NCBI Taxonomy" id="2527983"/>
    <lineage>
        <taxon>Bacteria</taxon>
        <taxon>Pseudomonadati</taxon>
        <taxon>Planctomycetota</taxon>
        <taxon>Planctomycetia</taxon>
        <taxon>Planctomycetales</taxon>
        <taxon>Planctomycetaceae</taxon>
        <taxon>Caulifigura</taxon>
    </lineage>
</organism>
<keyword evidence="6" id="KW-1185">Reference proteome</keyword>
<dbReference type="Proteomes" id="UP000315700">
    <property type="component" value="Chromosome"/>
</dbReference>
<dbReference type="InParanoid" id="A0A517SIM9"/>
<dbReference type="Gene3D" id="3.40.50.1820">
    <property type="entry name" value="alpha/beta hydrolase"/>
    <property type="match status" value="1"/>
</dbReference>
<evidence type="ECO:0000313" key="5">
    <source>
        <dbReference type="EMBL" id="QDT55983.1"/>
    </source>
</evidence>
<name>A0A517SIM9_9PLAN</name>
<dbReference type="InterPro" id="IPR049492">
    <property type="entry name" value="BD-FAE-like_dom"/>
</dbReference>
<dbReference type="PANTHER" id="PTHR48081">
    <property type="entry name" value="AB HYDROLASE SUPERFAMILY PROTEIN C4A8.06C"/>
    <property type="match status" value="1"/>
</dbReference>
<dbReference type="AlphaFoldDB" id="A0A517SIM9"/>
<dbReference type="EMBL" id="CP036271">
    <property type="protein sequence ID" value="QDT55983.1"/>
    <property type="molecule type" value="Genomic_DNA"/>
</dbReference>
<comment type="similarity">
    <text evidence="1">Belongs to the 'GDXG' lipolytic enzyme family.</text>
</comment>
<dbReference type="SUPFAM" id="SSF53474">
    <property type="entry name" value="alpha/beta-Hydrolases"/>
    <property type="match status" value="1"/>
</dbReference>
<keyword evidence="2" id="KW-0378">Hydrolase</keyword>
<evidence type="ECO:0000256" key="1">
    <source>
        <dbReference type="ARBA" id="ARBA00010515"/>
    </source>
</evidence>
<evidence type="ECO:0000313" key="6">
    <source>
        <dbReference type="Proteomes" id="UP000315700"/>
    </source>
</evidence>
<feature type="chain" id="PRO_5021862539" evidence="3">
    <location>
        <begin position="22"/>
        <end position="310"/>
    </location>
</feature>
<dbReference type="Pfam" id="PF20434">
    <property type="entry name" value="BD-FAE"/>
    <property type="match status" value="1"/>
</dbReference>
<sequence precursor="true">MSVRLIAFAFLAAFVPAPGLAENPAPTHADVSYGPHDRNVLDFWKADSTRATPVIVFIHGGGFSKGDKSGIRKDSIIKASLDRGISFAAINYRYRSAAPIQEILRDCARAIQFLRSKAADWNIDKTRFASYGGSAGAGTSLWLAYHDDLADPASADPVLRESTRLTCAGANSTQFTYDIPRWKELFEKADQSVAEQLLLPTFYGLTTWTELESEAGKKIRSDCDMCGLISKDDPPVFLSTKGPGGPVTGRGHLLHHPLHAKAIQDRCREVGCIAVADLPGLEIRPGTDQPRDLSSFLFQNLQPAVSGPRK</sequence>
<dbReference type="OrthoDB" id="265201at2"/>
<feature type="signal peptide" evidence="3">
    <location>
        <begin position="1"/>
        <end position="21"/>
    </location>
</feature>
<feature type="domain" description="BD-FAE-like" evidence="4">
    <location>
        <begin position="46"/>
        <end position="148"/>
    </location>
</feature>
<dbReference type="RefSeq" id="WP_145032631.1">
    <property type="nucleotide sequence ID" value="NZ_CP036271.1"/>
</dbReference>
<dbReference type="GO" id="GO:0004806">
    <property type="term" value="F:triacylglycerol lipase activity"/>
    <property type="evidence" value="ECO:0007669"/>
    <property type="project" value="TreeGrafter"/>
</dbReference>
<evidence type="ECO:0000256" key="2">
    <source>
        <dbReference type="ARBA" id="ARBA00022801"/>
    </source>
</evidence>
<evidence type="ECO:0000256" key="3">
    <source>
        <dbReference type="SAM" id="SignalP"/>
    </source>
</evidence>
<proteinExistence type="inferred from homology"/>
<dbReference type="PANTHER" id="PTHR48081:SF30">
    <property type="entry name" value="ACETYL-HYDROLASE LIPR-RELATED"/>
    <property type="match status" value="1"/>
</dbReference>
<dbReference type="InterPro" id="IPR002168">
    <property type="entry name" value="Lipase_GDXG_HIS_AS"/>
</dbReference>
<dbReference type="KEGG" id="ccos:Pan44_40320"/>
<dbReference type="PROSITE" id="PS01173">
    <property type="entry name" value="LIPASE_GDXG_HIS"/>
    <property type="match status" value="1"/>
</dbReference>
<reference evidence="5 6" key="1">
    <citation type="submission" date="2019-02" db="EMBL/GenBank/DDBJ databases">
        <title>Deep-cultivation of Planctomycetes and their phenomic and genomic characterization uncovers novel biology.</title>
        <authorList>
            <person name="Wiegand S."/>
            <person name="Jogler M."/>
            <person name="Boedeker C."/>
            <person name="Pinto D."/>
            <person name="Vollmers J."/>
            <person name="Rivas-Marin E."/>
            <person name="Kohn T."/>
            <person name="Peeters S.H."/>
            <person name="Heuer A."/>
            <person name="Rast P."/>
            <person name="Oberbeckmann S."/>
            <person name="Bunk B."/>
            <person name="Jeske O."/>
            <person name="Meyerdierks A."/>
            <person name="Storesund J.E."/>
            <person name="Kallscheuer N."/>
            <person name="Luecker S."/>
            <person name="Lage O.M."/>
            <person name="Pohl T."/>
            <person name="Merkel B.J."/>
            <person name="Hornburger P."/>
            <person name="Mueller R.-W."/>
            <person name="Bruemmer F."/>
            <person name="Labrenz M."/>
            <person name="Spormann A.M."/>
            <person name="Op den Camp H."/>
            <person name="Overmann J."/>
            <person name="Amann R."/>
            <person name="Jetten M.S.M."/>
            <person name="Mascher T."/>
            <person name="Medema M.H."/>
            <person name="Devos D.P."/>
            <person name="Kaster A.-K."/>
            <person name="Ovreas L."/>
            <person name="Rohde M."/>
            <person name="Galperin M.Y."/>
            <person name="Jogler C."/>
        </authorList>
    </citation>
    <scope>NUCLEOTIDE SEQUENCE [LARGE SCALE GENOMIC DNA]</scope>
    <source>
        <strain evidence="5 6">Pan44</strain>
    </source>
</reference>
<keyword evidence="3" id="KW-0732">Signal</keyword>
<dbReference type="InterPro" id="IPR050300">
    <property type="entry name" value="GDXG_lipolytic_enzyme"/>
</dbReference>
<evidence type="ECO:0000259" key="4">
    <source>
        <dbReference type="Pfam" id="PF20434"/>
    </source>
</evidence>
<accession>A0A517SIM9</accession>
<protein>
    <submittedName>
        <fullName evidence="5">Acetyl esterase</fullName>
    </submittedName>
</protein>
<gene>
    <name evidence="5" type="ORF">Pan44_40320</name>
</gene>
<dbReference type="InterPro" id="IPR029058">
    <property type="entry name" value="AB_hydrolase_fold"/>
</dbReference>